<dbReference type="EMBL" id="CAJNNV010024898">
    <property type="protein sequence ID" value="CAE8611071.1"/>
    <property type="molecule type" value="Genomic_DNA"/>
</dbReference>
<dbReference type="AlphaFoldDB" id="A0A813FE43"/>
<accession>A0A813FE43</accession>
<protein>
    <submittedName>
        <fullName evidence="2">Uncharacterized protein</fullName>
    </submittedName>
</protein>
<keyword evidence="1" id="KW-0732">Signal</keyword>
<feature type="signal peptide" evidence="1">
    <location>
        <begin position="1"/>
        <end position="22"/>
    </location>
</feature>
<evidence type="ECO:0000313" key="2">
    <source>
        <dbReference type="EMBL" id="CAE8611071.1"/>
    </source>
</evidence>
<proteinExistence type="predicted"/>
<reference evidence="2" key="1">
    <citation type="submission" date="2021-02" db="EMBL/GenBank/DDBJ databases">
        <authorList>
            <person name="Dougan E. K."/>
            <person name="Rhodes N."/>
            <person name="Thang M."/>
            <person name="Chan C."/>
        </authorList>
    </citation>
    <scope>NUCLEOTIDE SEQUENCE</scope>
</reference>
<dbReference type="OrthoDB" id="409717at2759"/>
<keyword evidence="3" id="KW-1185">Reference proteome</keyword>
<name>A0A813FE43_POLGL</name>
<evidence type="ECO:0000256" key="1">
    <source>
        <dbReference type="SAM" id="SignalP"/>
    </source>
</evidence>
<organism evidence="2 3">
    <name type="scientific">Polarella glacialis</name>
    <name type="common">Dinoflagellate</name>
    <dbReference type="NCBI Taxonomy" id="89957"/>
    <lineage>
        <taxon>Eukaryota</taxon>
        <taxon>Sar</taxon>
        <taxon>Alveolata</taxon>
        <taxon>Dinophyceae</taxon>
        <taxon>Suessiales</taxon>
        <taxon>Suessiaceae</taxon>
        <taxon>Polarella</taxon>
    </lineage>
</organism>
<sequence length="237" mass="25864">MSWSSALELAALAALSTALASASQECTTLDSDSCHGFEEELSLLQKLKIKEPLRTSHDIVVKGPPESGGTPVEVLAPSCAAGFNSAYAACLGSKNAGLMHMFTDAEKRIAWCAYQGGKYMSTDYYPDSGASCYASPGQSQPLFYDNGVLMRWDWDTTAVITGVQPYKDTNALTCFDYKGAKPCTANDDVRLWRAFEPGQLFSFTWDDQAGYTLEHRYKTEQASLVMSSTHTLSEIQP</sequence>
<dbReference type="Proteomes" id="UP000654075">
    <property type="component" value="Unassembled WGS sequence"/>
</dbReference>
<gene>
    <name evidence="2" type="ORF">PGLA1383_LOCUS28880</name>
</gene>
<comment type="caution">
    <text evidence="2">The sequence shown here is derived from an EMBL/GenBank/DDBJ whole genome shotgun (WGS) entry which is preliminary data.</text>
</comment>
<feature type="chain" id="PRO_5032393276" evidence="1">
    <location>
        <begin position="23"/>
        <end position="237"/>
    </location>
</feature>
<evidence type="ECO:0000313" key="3">
    <source>
        <dbReference type="Proteomes" id="UP000654075"/>
    </source>
</evidence>